<evidence type="ECO:0000259" key="12">
    <source>
        <dbReference type="PROSITE" id="PS51763"/>
    </source>
</evidence>
<feature type="region of interest" description="Disordered" evidence="9">
    <location>
        <begin position="456"/>
        <end position="491"/>
    </location>
</feature>
<dbReference type="SMART" id="SM00633">
    <property type="entry name" value="Glyco_10"/>
    <property type="match status" value="1"/>
</dbReference>
<evidence type="ECO:0000313" key="13">
    <source>
        <dbReference type="EMBL" id="ORY57603.1"/>
    </source>
</evidence>
<evidence type="ECO:0000256" key="7">
    <source>
        <dbReference type="ARBA" id="ARBA00023326"/>
    </source>
</evidence>
<dbReference type="PANTHER" id="PTHR31490">
    <property type="entry name" value="GLYCOSYL HYDROLASE"/>
    <property type="match status" value="1"/>
</dbReference>
<dbReference type="PRINTS" id="PR00134">
    <property type="entry name" value="GLHYDRLASE10"/>
</dbReference>
<dbReference type="Proteomes" id="UP000193920">
    <property type="component" value="Unassembled WGS sequence"/>
</dbReference>
<dbReference type="SUPFAM" id="SSF64571">
    <property type="entry name" value="Cellulose docking domain, dockering"/>
    <property type="match status" value="1"/>
</dbReference>
<dbReference type="GO" id="GO:0000272">
    <property type="term" value="P:polysaccharide catabolic process"/>
    <property type="evidence" value="ECO:0007669"/>
    <property type="project" value="UniProtKB-KW"/>
</dbReference>
<dbReference type="PANTHER" id="PTHR31490:SF90">
    <property type="entry name" value="ENDO-1,4-BETA-XYLANASE A"/>
    <property type="match status" value="1"/>
</dbReference>
<evidence type="ECO:0000256" key="3">
    <source>
        <dbReference type="ARBA" id="ARBA00022737"/>
    </source>
</evidence>
<dbReference type="Pfam" id="PF00331">
    <property type="entry name" value="Glyco_hydro_10"/>
    <property type="match status" value="1"/>
</dbReference>
<evidence type="ECO:0000256" key="4">
    <source>
        <dbReference type="ARBA" id="ARBA00022801"/>
    </source>
</evidence>
<evidence type="ECO:0000256" key="9">
    <source>
        <dbReference type="SAM" id="MobiDB-lite"/>
    </source>
</evidence>
<evidence type="ECO:0000256" key="2">
    <source>
        <dbReference type="ARBA" id="ARBA00022729"/>
    </source>
</evidence>
<proteinExistence type="inferred from homology"/>
<dbReference type="InterPro" id="IPR002883">
    <property type="entry name" value="CBM10/Dockerin_dom"/>
</dbReference>
<evidence type="ECO:0000313" key="14">
    <source>
        <dbReference type="Proteomes" id="UP000193920"/>
    </source>
</evidence>
<feature type="chain" id="PRO_5012350097" description="Beta-xylanase" evidence="10">
    <location>
        <begin position="19"/>
        <end position="491"/>
    </location>
</feature>
<gene>
    <name evidence="13" type="ORF">LY90DRAFT_506388</name>
</gene>
<evidence type="ECO:0000259" key="11">
    <source>
        <dbReference type="PROSITE" id="PS51760"/>
    </source>
</evidence>
<feature type="compositionally biased region" description="Basic and acidic residues" evidence="9">
    <location>
        <begin position="458"/>
        <end position="479"/>
    </location>
</feature>
<dbReference type="PROSITE" id="PS51763">
    <property type="entry name" value="CBM10"/>
    <property type="match status" value="1"/>
</dbReference>
<evidence type="ECO:0000256" key="5">
    <source>
        <dbReference type="ARBA" id="ARBA00023277"/>
    </source>
</evidence>
<accession>A0A1Y2DE82</accession>
<protein>
    <recommendedName>
        <fullName evidence="8">Beta-xylanase</fullName>
        <ecNumber evidence="8">3.2.1.8</ecNumber>
    </recommendedName>
</protein>
<comment type="catalytic activity">
    <reaction evidence="8">
        <text>Endohydrolysis of (1-&gt;4)-beta-D-xylosidic linkages in xylans.</text>
        <dbReference type="EC" id="3.2.1.8"/>
    </reaction>
</comment>
<dbReference type="AlphaFoldDB" id="A0A1Y2DE82"/>
<dbReference type="PROSITE" id="PS51760">
    <property type="entry name" value="GH10_2"/>
    <property type="match status" value="1"/>
</dbReference>
<dbReference type="InterPro" id="IPR001000">
    <property type="entry name" value="GH10_dom"/>
</dbReference>
<evidence type="ECO:0000256" key="6">
    <source>
        <dbReference type="ARBA" id="ARBA00023295"/>
    </source>
</evidence>
<feature type="domain" description="GH10" evidence="11">
    <location>
        <begin position="122"/>
        <end position="454"/>
    </location>
</feature>
<dbReference type="EMBL" id="MCOG01000069">
    <property type="protein sequence ID" value="ORY57603.1"/>
    <property type="molecule type" value="Genomic_DNA"/>
</dbReference>
<comment type="similarity">
    <text evidence="1 8">Belongs to the glycosyl hydrolase 10 (cellulase F) family.</text>
</comment>
<reference evidence="13 14" key="1">
    <citation type="submission" date="2016-08" db="EMBL/GenBank/DDBJ databases">
        <title>A Parts List for Fungal Cellulosomes Revealed by Comparative Genomics.</title>
        <authorList>
            <consortium name="DOE Joint Genome Institute"/>
            <person name="Haitjema C.H."/>
            <person name="Gilmore S.P."/>
            <person name="Henske J.K."/>
            <person name="Solomon K.V."/>
            <person name="De Groot R."/>
            <person name="Kuo A."/>
            <person name="Mondo S.J."/>
            <person name="Salamov A.A."/>
            <person name="Labutti K."/>
            <person name="Zhao Z."/>
            <person name="Chiniquy J."/>
            <person name="Barry K."/>
            <person name="Brewer H.M."/>
            <person name="Purvine S.O."/>
            <person name="Wright A.T."/>
            <person name="Boxma B."/>
            <person name="Van Alen T."/>
            <person name="Hackstein J.H."/>
            <person name="Baker S.E."/>
            <person name="Grigoriev I.V."/>
            <person name="O'Malley M.A."/>
        </authorList>
    </citation>
    <scope>NUCLEOTIDE SEQUENCE [LARGE SCALE GENOMIC DNA]</scope>
    <source>
        <strain evidence="13 14">G1</strain>
    </source>
</reference>
<organism evidence="13 14">
    <name type="scientific">Neocallimastix californiae</name>
    <dbReference type="NCBI Taxonomy" id="1754190"/>
    <lineage>
        <taxon>Eukaryota</taxon>
        <taxon>Fungi</taxon>
        <taxon>Fungi incertae sedis</taxon>
        <taxon>Chytridiomycota</taxon>
        <taxon>Chytridiomycota incertae sedis</taxon>
        <taxon>Neocallimastigomycetes</taxon>
        <taxon>Neocallimastigales</taxon>
        <taxon>Neocallimastigaceae</taxon>
        <taxon>Neocallimastix</taxon>
    </lineage>
</organism>
<feature type="signal peptide" evidence="10">
    <location>
        <begin position="1"/>
        <end position="18"/>
    </location>
</feature>
<sequence length="491" mass="55978">MKYNTLLSILSVVSLVVAKPTKNIKSCWSKKFNIPCCKSTNTVVRSTYDGEWGMENGDWCGLGLKSTRPKDDIPPSPPAIIDIDSINDPAAECNITDITTGDSLAKEAPFRFGVGLNGGALSTSTTTSKTMREVIKYQFNSMTYTNIMKPEYIFDKEGCLKNAENGSEEMALKFDDIVDGLDFALKNNIHIRGHVLVWHKQTPDWFFRKGFNSENEFADVDTIYYRLESFIKQYLGFIQFNYPGVIDVWDVVNEAVEINDGSFDNSTGWYTRTMTGDEESLWYKVVGPDYVKKTFEIARKYALPNVKLVYNDYNTFQTYPHDKTQAIIDLIDILRKDNLIDAIGMQSYIGVSWPSVDEYIRAIERFTEAGLEIQITELTITAPSGDDWLEKQAQQYGELFERIMEQIKKGANISSVTVFGLQDGYRFYSSDSTKTRLLDHDLQKKPNYEAIMKVLKSNKKENQKIDDKEKQNSKNKNTESESESSSEEEKN</sequence>
<keyword evidence="5 8" id="KW-0119">Carbohydrate metabolism</keyword>
<evidence type="ECO:0000256" key="10">
    <source>
        <dbReference type="SAM" id="SignalP"/>
    </source>
</evidence>
<dbReference type="EC" id="3.2.1.8" evidence="8"/>
<dbReference type="InterPro" id="IPR044846">
    <property type="entry name" value="GH10"/>
</dbReference>
<dbReference type="InterPro" id="IPR017853">
    <property type="entry name" value="GH"/>
</dbReference>
<keyword evidence="7 8" id="KW-0624">Polysaccharide degradation</keyword>
<dbReference type="OrthoDB" id="3055998at2759"/>
<dbReference type="InterPro" id="IPR009034">
    <property type="entry name" value="Dockerin_dom_fun_sf"/>
</dbReference>
<keyword evidence="4 8" id="KW-0378">Hydrolase</keyword>
<keyword evidence="14" id="KW-1185">Reference proteome</keyword>
<evidence type="ECO:0000256" key="1">
    <source>
        <dbReference type="ARBA" id="ARBA00007495"/>
    </source>
</evidence>
<keyword evidence="6 8" id="KW-0326">Glycosidase</keyword>
<keyword evidence="2 10" id="KW-0732">Signal</keyword>
<dbReference type="Gene3D" id="3.90.1220.10">
    <property type="entry name" value="Cellulose docking domain, dockering"/>
    <property type="match status" value="1"/>
</dbReference>
<dbReference type="GO" id="GO:0031176">
    <property type="term" value="F:endo-1,4-beta-xylanase activity"/>
    <property type="evidence" value="ECO:0007669"/>
    <property type="project" value="UniProtKB-EC"/>
</dbReference>
<feature type="compositionally biased region" description="Acidic residues" evidence="9">
    <location>
        <begin position="480"/>
        <end position="491"/>
    </location>
</feature>
<keyword evidence="3" id="KW-0677">Repeat</keyword>
<dbReference type="Pfam" id="PF02013">
    <property type="entry name" value="CBM_10"/>
    <property type="match status" value="1"/>
</dbReference>
<comment type="caution">
    <text evidence="13">The sequence shown here is derived from an EMBL/GenBank/DDBJ whole genome shotgun (WGS) entry which is preliminary data.</text>
</comment>
<dbReference type="Gene3D" id="3.20.20.80">
    <property type="entry name" value="Glycosidases"/>
    <property type="match status" value="1"/>
</dbReference>
<name>A0A1Y2DE82_9FUNG</name>
<feature type="domain" description="CBM10" evidence="12">
    <location>
        <begin position="26"/>
        <end position="63"/>
    </location>
</feature>
<dbReference type="SUPFAM" id="SSF51445">
    <property type="entry name" value="(Trans)glycosidases"/>
    <property type="match status" value="1"/>
</dbReference>
<evidence type="ECO:0000256" key="8">
    <source>
        <dbReference type="RuleBase" id="RU361174"/>
    </source>
</evidence>